<dbReference type="InterPro" id="IPR040064">
    <property type="entry name" value="MoaA-like"/>
</dbReference>
<dbReference type="NCBIfam" id="TIGR02666">
    <property type="entry name" value="moaA"/>
    <property type="match status" value="1"/>
</dbReference>
<dbReference type="InterPro" id="IPR006638">
    <property type="entry name" value="Elp3/MiaA/NifB-like_rSAM"/>
</dbReference>
<evidence type="ECO:0000256" key="12">
    <source>
        <dbReference type="HAMAP-Rule" id="MF_01225"/>
    </source>
</evidence>
<evidence type="ECO:0000256" key="4">
    <source>
        <dbReference type="ARBA" id="ARBA00022723"/>
    </source>
</evidence>
<organism evidence="14 15">
    <name type="scientific">Kitasatospora arboriphila</name>
    <dbReference type="NCBI Taxonomy" id="258052"/>
    <lineage>
        <taxon>Bacteria</taxon>
        <taxon>Bacillati</taxon>
        <taxon>Actinomycetota</taxon>
        <taxon>Actinomycetes</taxon>
        <taxon>Kitasatosporales</taxon>
        <taxon>Streptomycetaceae</taxon>
        <taxon>Kitasatospora</taxon>
    </lineage>
</organism>
<feature type="binding site" evidence="12">
    <location>
        <position position="276"/>
    </location>
    <ligand>
        <name>[4Fe-4S] cluster</name>
        <dbReference type="ChEBI" id="CHEBI:49883"/>
        <label>2</label>
        <note>4Fe-4S-substrate</note>
    </ligand>
</feature>
<protein>
    <recommendedName>
        <fullName evidence="1 12">GTP 3',8-cyclase</fullName>
        <ecNumber evidence="1 12">4.1.99.22</ecNumber>
    </recommendedName>
    <alternativeName>
        <fullName evidence="12">Molybdenum cofactor biosynthesis protein A</fullName>
    </alternativeName>
</protein>
<feature type="binding site" evidence="12">
    <location>
        <position position="290"/>
    </location>
    <ligand>
        <name>[4Fe-4S] cluster</name>
        <dbReference type="ChEBI" id="CHEBI:49883"/>
        <label>2</label>
        <note>4Fe-4S-substrate</note>
    </ligand>
</feature>
<dbReference type="RefSeq" id="WP_344627317.1">
    <property type="nucleotide sequence ID" value="NZ_BAAALD010000097.1"/>
</dbReference>
<feature type="binding site" evidence="12">
    <location>
        <position position="273"/>
    </location>
    <ligand>
        <name>[4Fe-4S] cluster</name>
        <dbReference type="ChEBI" id="CHEBI:49883"/>
        <label>2</label>
        <note>4Fe-4S-substrate</note>
    </ligand>
</feature>
<feature type="binding site" evidence="12">
    <location>
        <position position="115"/>
    </location>
    <ligand>
        <name>GTP</name>
        <dbReference type="ChEBI" id="CHEBI:37565"/>
    </ligand>
</feature>
<keyword evidence="5 12" id="KW-0547">Nucleotide-binding</keyword>
<dbReference type="SFLD" id="SFLDG01383">
    <property type="entry name" value="cyclic_pyranopterin_phosphate"/>
    <property type="match status" value="1"/>
</dbReference>
<dbReference type="Gene3D" id="3.20.20.70">
    <property type="entry name" value="Aldolase class I"/>
    <property type="match status" value="1"/>
</dbReference>
<dbReference type="InterPro" id="IPR007197">
    <property type="entry name" value="rSAM"/>
</dbReference>
<keyword evidence="15" id="KW-1185">Reference proteome</keyword>
<reference evidence="15" key="1">
    <citation type="journal article" date="2019" name="Int. J. Syst. Evol. Microbiol.">
        <title>The Global Catalogue of Microorganisms (GCM) 10K type strain sequencing project: providing services to taxonomists for standard genome sequencing and annotation.</title>
        <authorList>
            <consortium name="The Broad Institute Genomics Platform"/>
            <consortium name="The Broad Institute Genome Sequencing Center for Infectious Disease"/>
            <person name="Wu L."/>
            <person name="Ma J."/>
        </authorList>
    </citation>
    <scope>NUCLEOTIDE SEQUENCE [LARGE SCALE GENOMIC DNA]</scope>
    <source>
        <strain evidence="15">JCM 13002</strain>
    </source>
</reference>
<dbReference type="CDD" id="cd01335">
    <property type="entry name" value="Radical_SAM"/>
    <property type="match status" value="1"/>
</dbReference>
<feature type="binding site" evidence="12">
    <location>
        <position position="85"/>
    </location>
    <ligand>
        <name>S-adenosyl-L-methionine</name>
        <dbReference type="ChEBI" id="CHEBI:59789"/>
    </ligand>
</feature>
<dbReference type="InterPro" id="IPR013785">
    <property type="entry name" value="Aldolase_TIM"/>
</dbReference>
<keyword evidence="7 12" id="KW-0411">Iron-sulfur</keyword>
<dbReference type="PANTHER" id="PTHR22960">
    <property type="entry name" value="MOLYBDOPTERIN COFACTOR SYNTHESIS PROTEIN A"/>
    <property type="match status" value="1"/>
</dbReference>
<keyword evidence="3 12" id="KW-0949">S-adenosyl-L-methionine</keyword>
<evidence type="ECO:0000256" key="9">
    <source>
        <dbReference type="ARBA" id="ARBA00023150"/>
    </source>
</evidence>
<name>A0ABP4ER89_9ACTN</name>
<accession>A0ABP4ER89</accession>
<feature type="binding site" evidence="12">
    <location>
        <position position="81"/>
    </location>
    <ligand>
        <name>GTP</name>
        <dbReference type="ChEBI" id="CHEBI:37565"/>
    </ligand>
</feature>
<dbReference type="InterPro" id="IPR010505">
    <property type="entry name" value="MoaA_twitch"/>
</dbReference>
<feature type="binding site" evidence="12">
    <location>
        <position position="44"/>
    </location>
    <ligand>
        <name>[4Fe-4S] cluster</name>
        <dbReference type="ChEBI" id="CHEBI:49883"/>
        <label>1</label>
        <note>4Fe-4S-S-AdoMet</note>
    </ligand>
</feature>
<dbReference type="InterPro" id="IPR013483">
    <property type="entry name" value="MoaA"/>
</dbReference>
<feature type="binding site" evidence="12">
    <location>
        <position position="37"/>
    </location>
    <ligand>
        <name>[4Fe-4S] cluster</name>
        <dbReference type="ChEBI" id="CHEBI:49883"/>
        <label>1</label>
        <note>4Fe-4S-S-AdoMet</note>
    </ligand>
</feature>
<evidence type="ECO:0000313" key="15">
    <source>
        <dbReference type="Proteomes" id="UP001499987"/>
    </source>
</evidence>
<dbReference type="SMART" id="SM00729">
    <property type="entry name" value="Elp3"/>
    <property type="match status" value="1"/>
</dbReference>
<dbReference type="SUPFAM" id="SSF102114">
    <property type="entry name" value="Radical SAM enzymes"/>
    <property type="match status" value="1"/>
</dbReference>
<evidence type="ECO:0000256" key="11">
    <source>
        <dbReference type="ARBA" id="ARBA00048697"/>
    </source>
</evidence>
<dbReference type="InterPro" id="IPR000385">
    <property type="entry name" value="MoaA_NifB_PqqE_Fe-S-bd_CS"/>
</dbReference>
<dbReference type="Proteomes" id="UP001499987">
    <property type="component" value="Unassembled WGS sequence"/>
</dbReference>
<evidence type="ECO:0000259" key="13">
    <source>
        <dbReference type="PROSITE" id="PS51918"/>
    </source>
</evidence>
<feature type="binding site" evidence="12">
    <location>
        <position position="43"/>
    </location>
    <ligand>
        <name>S-adenosyl-L-methionine</name>
        <dbReference type="ChEBI" id="CHEBI:59789"/>
    </ligand>
</feature>
<dbReference type="Pfam" id="PF06463">
    <property type="entry name" value="Mob_synth_C"/>
    <property type="match status" value="1"/>
</dbReference>
<comment type="catalytic activity">
    <reaction evidence="11 12">
        <text>GTP + AH2 + S-adenosyl-L-methionine = (8S)-3',8-cyclo-7,8-dihydroguanosine 5'-triphosphate + 5'-deoxyadenosine + L-methionine + A + H(+)</text>
        <dbReference type="Rhea" id="RHEA:49576"/>
        <dbReference type="ChEBI" id="CHEBI:13193"/>
        <dbReference type="ChEBI" id="CHEBI:15378"/>
        <dbReference type="ChEBI" id="CHEBI:17319"/>
        <dbReference type="ChEBI" id="CHEBI:17499"/>
        <dbReference type="ChEBI" id="CHEBI:37565"/>
        <dbReference type="ChEBI" id="CHEBI:57844"/>
        <dbReference type="ChEBI" id="CHEBI:59789"/>
        <dbReference type="ChEBI" id="CHEBI:131766"/>
        <dbReference type="EC" id="4.1.99.22"/>
    </reaction>
</comment>
<keyword evidence="8 12" id="KW-0342">GTP-binding</keyword>
<comment type="cofactor">
    <cofactor evidence="12">
        <name>[4Fe-4S] cluster</name>
        <dbReference type="ChEBI" id="CHEBI:49883"/>
    </cofactor>
    <text evidence="12">Binds 2 [4Fe-4S] clusters. Binds 1 [4Fe-4S] cluster coordinated with 3 cysteines and an exchangeable S-adenosyl-L-methionine and 1 [4Fe-4S] cluster coordinated with 3 cysteines and the GTP-derived substrate.</text>
</comment>
<comment type="pathway">
    <text evidence="12">Cofactor biosynthesis; molybdopterin biosynthesis.</text>
</comment>
<comment type="function">
    <text evidence="12">Catalyzes the cyclization of GTP to (8S)-3',8-cyclo-7,8-dihydroguanosine 5'-triphosphate.</text>
</comment>
<dbReference type="EC" id="4.1.99.22" evidence="1 12"/>
<dbReference type="PANTHER" id="PTHR22960:SF0">
    <property type="entry name" value="MOLYBDENUM COFACTOR BIOSYNTHESIS PROTEIN 1"/>
    <property type="match status" value="1"/>
</dbReference>
<keyword evidence="6 12" id="KW-0408">Iron</keyword>
<comment type="caution">
    <text evidence="14">The sequence shown here is derived from an EMBL/GenBank/DDBJ whole genome shotgun (WGS) entry which is preliminary data.</text>
</comment>
<feature type="binding site" evidence="12">
    <location>
        <begin position="278"/>
        <end position="280"/>
    </location>
    <ligand>
        <name>GTP</name>
        <dbReference type="ChEBI" id="CHEBI:37565"/>
    </ligand>
</feature>
<keyword evidence="10 12" id="KW-0456">Lyase</keyword>
<dbReference type="PROSITE" id="PS01305">
    <property type="entry name" value="MOAA_NIFB_PQQE"/>
    <property type="match status" value="1"/>
</dbReference>
<dbReference type="CDD" id="cd21117">
    <property type="entry name" value="Twitch_MoaA"/>
    <property type="match status" value="1"/>
</dbReference>
<feature type="binding site" evidence="12">
    <location>
        <position position="30"/>
    </location>
    <ligand>
        <name>GTP</name>
        <dbReference type="ChEBI" id="CHEBI:37565"/>
    </ligand>
</feature>
<gene>
    <name evidence="14" type="primary">moaA_2</name>
    <name evidence="12" type="synonym">moaA</name>
    <name evidence="14" type="ORF">GCM10009663_65360</name>
</gene>
<evidence type="ECO:0000256" key="1">
    <source>
        <dbReference type="ARBA" id="ARBA00012167"/>
    </source>
</evidence>
<dbReference type="SFLD" id="SFLDS00029">
    <property type="entry name" value="Radical_SAM"/>
    <property type="match status" value="1"/>
</dbReference>
<comment type="subunit">
    <text evidence="12">Monomer and homodimer.</text>
</comment>
<evidence type="ECO:0000256" key="5">
    <source>
        <dbReference type="ARBA" id="ARBA00022741"/>
    </source>
</evidence>
<dbReference type="HAMAP" id="MF_01225_B">
    <property type="entry name" value="MoaA_B"/>
    <property type="match status" value="1"/>
</dbReference>
<dbReference type="SFLD" id="SFLDG01067">
    <property type="entry name" value="SPASM/twitch_domain_containing"/>
    <property type="match status" value="1"/>
</dbReference>
<evidence type="ECO:0000256" key="8">
    <source>
        <dbReference type="ARBA" id="ARBA00023134"/>
    </source>
</evidence>
<feature type="binding site" evidence="12">
    <location>
        <position position="41"/>
    </location>
    <ligand>
        <name>[4Fe-4S] cluster</name>
        <dbReference type="ChEBI" id="CHEBI:49883"/>
        <label>1</label>
        <note>4Fe-4S-S-AdoMet</note>
    </ligand>
</feature>
<feature type="domain" description="Radical SAM core" evidence="13">
    <location>
        <begin position="21"/>
        <end position="250"/>
    </location>
</feature>
<feature type="binding site" evidence="12">
    <location>
        <position position="139"/>
    </location>
    <ligand>
        <name>S-adenosyl-L-methionine</name>
        <dbReference type="ChEBI" id="CHEBI:59789"/>
    </ligand>
</feature>
<dbReference type="InterPro" id="IPR058240">
    <property type="entry name" value="rSAM_sf"/>
</dbReference>
<dbReference type="EMBL" id="BAAALD010000097">
    <property type="protein sequence ID" value="GAA1115860.1"/>
    <property type="molecule type" value="Genomic_DNA"/>
</dbReference>
<evidence type="ECO:0000256" key="10">
    <source>
        <dbReference type="ARBA" id="ARBA00023239"/>
    </source>
</evidence>
<proteinExistence type="inferred from homology"/>
<dbReference type="SFLD" id="SFLDG01386">
    <property type="entry name" value="main_SPASM_domain-containing"/>
    <property type="match status" value="1"/>
</dbReference>
<dbReference type="PROSITE" id="PS51918">
    <property type="entry name" value="RADICAL_SAM"/>
    <property type="match status" value="1"/>
</dbReference>
<dbReference type="InterPro" id="IPR050105">
    <property type="entry name" value="MoCo_biosynth_MoaA/MoaC"/>
</dbReference>
<evidence type="ECO:0000313" key="14">
    <source>
        <dbReference type="EMBL" id="GAA1115860.1"/>
    </source>
</evidence>
<keyword evidence="9 12" id="KW-0501">Molybdenum cofactor biosynthesis</keyword>
<evidence type="ECO:0000256" key="2">
    <source>
        <dbReference type="ARBA" id="ARBA00022485"/>
    </source>
</evidence>
<evidence type="ECO:0000256" key="6">
    <source>
        <dbReference type="ARBA" id="ARBA00023004"/>
    </source>
</evidence>
<feature type="binding site" evidence="12">
    <location>
        <position position="176"/>
    </location>
    <ligand>
        <name>GTP</name>
        <dbReference type="ChEBI" id="CHEBI:37565"/>
    </ligand>
</feature>
<sequence length="346" mass="37180">MAPRSTAPGTAQPPGGPLVDRYGRIHTDLRISLTDRCNLRCTYCMPAEGLNWLPRPELLTDDEVVRLAGIAVHRLGIRNLRLTGGEPLLRRGLPGLVAALTALDGPDGGPELSLTTNGIGLARTAADLKAAGLHRVNVSLDTLRPERYAEITRRDRLPDVLDGLAAARAAGLDPVKVNAVPVRGVNDDELRDLVAFAAEHGYRMRFIESMPLDAQGAWDRTRMVTADEILADLGGRWQLVPVGRHGNAPAEEWRIAGTDTVVGVIASVTRPFCGGCDRVRLTADGQLRNCLFATEESDLRALLRGGADDDRIEAAWRATIARKGPGHAIDTAGFVRPDRPMSAIGG</sequence>
<keyword evidence="4 12" id="KW-0479">Metal-binding</keyword>
<comment type="similarity">
    <text evidence="12">Belongs to the radical SAM superfamily. MoaA family.</text>
</comment>
<feature type="binding site" evidence="12">
    <location>
        <position position="210"/>
    </location>
    <ligand>
        <name>S-adenosyl-L-methionine</name>
        <dbReference type="ChEBI" id="CHEBI:59789"/>
    </ligand>
</feature>
<keyword evidence="2 12" id="KW-0004">4Fe-4S</keyword>
<dbReference type="Pfam" id="PF04055">
    <property type="entry name" value="Radical_SAM"/>
    <property type="match status" value="1"/>
</dbReference>
<evidence type="ECO:0000256" key="3">
    <source>
        <dbReference type="ARBA" id="ARBA00022691"/>
    </source>
</evidence>
<evidence type="ECO:0000256" key="7">
    <source>
        <dbReference type="ARBA" id="ARBA00023014"/>
    </source>
</evidence>